<protein>
    <submittedName>
        <fullName evidence="8">MMPL family transporter</fullName>
    </submittedName>
</protein>
<accession>A0A6G9XPU5</accession>
<reference evidence="8 9" key="1">
    <citation type="journal article" date="2019" name="ACS Chem. Biol.">
        <title>Identification and Mobilization of a Cryptic Antibiotic Biosynthesis Gene Locus from a Human-Pathogenic Nocardia Isolate.</title>
        <authorList>
            <person name="Herisse M."/>
            <person name="Ishida K."/>
            <person name="Porter J.L."/>
            <person name="Howden B."/>
            <person name="Hertweck C."/>
            <person name="Stinear T.P."/>
            <person name="Pidot S.J."/>
        </authorList>
    </citation>
    <scope>NUCLEOTIDE SEQUENCE [LARGE SCALE GENOMIC DNA]</scope>
    <source>
        <strain evidence="8 9">AUSMDU00024985</strain>
    </source>
</reference>
<evidence type="ECO:0000256" key="2">
    <source>
        <dbReference type="ARBA" id="ARBA00022475"/>
    </source>
</evidence>
<dbReference type="InterPro" id="IPR050545">
    <property type="entry name" value="Mycobact_MmpL"/>
</dbReference>
<dbReference type="InterPro" id="IPR004869">
    <property type="entry name" value="MMPL_dom"/>
</dbReference>
<keyword evidence="3 6" id="KW-0812">Transmembrane</keyword>
<dbReference type="Pfam" id="PF03176">
    <property type="entry name" value="MMPL"/>
    <property type="match status" value="2"/>
</dbReference>
<comment type="subcellular location">
    <subcellularLocation>
        <location evidence="1">Cell membrane</location>
        <topology evidence="1">Multi-pass membrane protein</topology>
    </subcellularLocation>
</comment>
<dbReference type="PANTHER" id="PTHR33406">
    <property type="entry name" value="MEMBRANE PROTEIN MJ1562-RELATED"/>
    <property type="match status" value="1"/>
</dbReference>
<feature type="transmembrane region" description="Helical" evidence="6">
    <location>
        <begin position="616"/>
        <end position="636"/>
    </location>
</feature>
<feature type="transmembrane region" description="Helical" evidence="6">
    <location>
        <begin position="584"/>
        <end position="604"/>
    </location>
</feature>
<feature type="domain" description="SSD" evidence="7">
    <location>
        <begin position="219"/>
        <end position="359"/>
    </location>
</feature>
<dbReference type="AlphaFoldDB" id="A0A6G9XPU5"/>
<proteinExistence type="predicted"/>
<feature type="transmembrane region" description="Helical" evidence="6">
    <location>
        <begin position="334"/>
        <end position="364"/>
    </location>
</feature>
<evidence type="ECO:0000313" key="8">
    <source>
        <dbReference type="EMBL" id="QIS02972.1"/>
    </source>
</evidence>
<evidence type="ECO:0000256" key="4">
    <source>
        <dbReference type="ARBA" id="ARBA00022989"/>
    </source>
</evidence>
<feature type="transmembrane region" description="Helical" evidence="6">
    <location>
        <begin position="694"/>
        <end position="713"/>
    </location>
</feature>
<feature type="transmembrane region" description="Helical" evidence="6">
    <location>
        <begin position="553"/>
        <end position="572"/>
    </location>
</feature>
<dbReference type="RefSeq" id="WP_167462047.1">
    <property type="nucleotide sequence ID" value="NZ_CP046171.1"/>
</dbReference>
<organism evidence="8 9">
    <name type="scientific">Nocardia brasiliensis</name>
    <dbReference type="NCBI Taxonomy" id="37326"/>
    <lineage>
        <taxon>Bacteria</taxon>
        <taxon>Bacillati</taxon>
        <taxon>Actinomycetota</taxon>
        <taxon>Actinomycetes</taxon>
        <taxon>Mycobacteriales</taxon>
        <taxon>Nocardiaceae</taxon>
        <taxon>Nocardia</taxon>
    </lineage>
</organism>
<keyword evidence="2" id="KW-1003">Cell membrane</keyword>
<dbReference type="PANTHER" id="PTHR33406:SF13">
    <property type="entry name" value="MEMBRANE PROTEIN YDFJ"/>
    <property type="match status" value="1"/>
</dbReference>
<feature type="transmembrane region" description="Helical" evidence="6">
    <location>
        <begin position="203"/>
        <end position="224"/>
    </location>
</feature>
<name>A0A6G9XPU5_NOCBR</name>
<keyword evidence="5 6" id="KW-0472">Membrane</keyword>
<feature type="transmembrane region" description="Helical" evidence="6">
    <location>
        <begin position="669"/>
        <end position="688"/>
    </location>
</feature>
<evidence type="ECO:0000259" key="7">
    <source>
        <dbReference type="PROSITE" id="PS50156"/>
    </source>
</evidence>
<sequence>MARTTILERPEPPRAAQRWGAAGRWGMAMAEHRRIVLAVWVLLVIACGATYPALHARLGTPDYSVPGSDSVAASRLVAAHFAQFGTEQDLIVFRSDTATVDTPEFRATIDRALAAVRATAGVTGAVGPFDGNPAQIAPDRHTAFAVVGLDGDISHRVTLVRELRDTLAGASEASAQAALTGYAPIQADLMEIETTDLQRGEALGVPIAAVLLVLALGAVTAAALPISVTAAGIAVAVGALFGLTTFLAFDSLVLSVATMIATGTAIDYGMFIVSRFNEELTRRGVRNRQEHTAIAQAVGAAMDTTGRTVLASGLIVMISLCSLVVVGLPMLNGVAIGVVTAVIATMTAAFTLLPALLALFGPAINRGALPERLRPAEVRATTASNGWARWARIVMARPVLFGAVGVALLLVAATPLTGLRYGVDVGLGSLTDRASGQGLVLVKQNFTPGLVSPIEVVATGADDTPLSADARAEADRLFGSLSHDPRIAAVLPQFAQGRMFAAIVPKASFESTEAADLVTDIRSRAAALDHAEVWVGGTSALFVDVSQRITQRFPWVIALVLAISLGFLVVAFRSIVLALKAIAMNLLATGAALGITVAVFQHGVGSGLLGFQSTGFLQIYLPMLVFAVLFGLSMDYEVFLIRRMKEHWDAHGDNAAAVADGLQRTARPITAAAAIMVAVFASFVTADVLELKQIGFALAVAIAIDAVLVRLVLVPAFMRLFGRWNWWLPQRKSRTTRVTIGTSPRSDR</sequence>
<feature type="transmembrane region" description="Helical" evidence="6">
    <location>
        <begin position="231"/>
        <end position="249"/>
    </location>
</feature>
<evidence type="ECO:0000256" key="1">
    <source>
        <dbReference type="ARBA" id="ARBA00004651"/>
    </source>
</evidence>
<evidence type="ECO:0000256" key="5">
    <source>
        <dbReference type="ARBA" id="ARBA00023136"/>
    </source>
</evidence>
<feature type="transmembrane region" description="Helical" evidence="6">
    <location>
        <begin position="399"/>
        <end position="423"/>
    </location>
</feature>
<dbReference type="EMBL" id="CP046171">
    <property type="protein sequence ID" value="QIS02972.1"/>
    <property type="molecule type" value="Genomic_DNA"/>
</dbReference>
<feature type="transmembrane region" description="Helical" evidence="6">
    <location>
        <begin position="309"/>
        <end position="328"/>
    </location>
</feature>
<gene>
    <name evidence="8" type="ORF">F5X71_12195</name>
</gene>
<evidence type="ECO:0000256" key="3">
    <source>
        <dbReference type="ARBA" id="ARBA00022692"/>
    </source>
</evidence>
<dbReference type="GO" id="GO:0005886">
    <property type="term" value="C:plasma membrane"/>
    <property type="evidence" value="ECO:0007669"/>
    <property type="project" value="UniProtKB-SubCell"/>
</dbReference>
<feature type="transmembrane region" description="Helical" evidence="6">
    <location>
        <begin position="255"/>
        <end position="273"/>
    </location>
</feature>
<dbReference type="PROSITE" id="PS50156">
    <property type="entry name" value="SSD"/>
    <property type="match status" value="1"/>
</dbReference>
<dbReference type="Proteomes" id="UP000501705">
    <property type="component" value="Chromosome"/>
</dbReference>
<dbReference type="Gene3D" id="1.20.1640.10">
    <property type="entry name" value="Multidrug efflux transporter AcrB transmembrane domain"/>
    <property type="match status" value="2"/>
</dbReference>
<evidence type="ECO:0000313" key="9">
    <source>
        <dbReference type="Proteomes" id="UP000501705"/>
    </source>
</evidence>
<evidence type="ECO:0000256" key="6">
    <source>
        <dbReference type="SAM" id="Phobius"/>
    </source>
</evidence>
<feature type="transmembrane region" description="Helical" evidence="6">
    <location>
        <begin position="35"/>
        <end position="54"/>
    </location>
</feature>
<keyword evidence="4 6" id="KW-1133">Transmembrane helix</keyword>
<dbReference type="InterPro" id="IPR000731">
    <property type="entry name" value="SSD"/>
</dbReference>
<dbReference type="SUPFAM" id="SSF82866">
    <property type="entry name" value="Multidrug efflux transporter AcrB transmembrane domain"/>
    <property type="match status" value="2"/>
</dbReference>